<dbReference type="Proteomes" id="UP000266841">
    <property type="component" value="Unassembled WGS sequence"/>
</dbReference>
<dbReference type="AlphaFoldDB" id="K0SRM8"/>
<dbReference type="eggNOG" id="ENOG502SB5X">
    <property type="taxonomic scope" value="Eukaryota"/>
</dbReference>
<keyword evidence="2" id="KW-0812">Transmembrane</keyword>
<feature type="compositionally biased region" description="Basic and acidic residues" evidence="1">
    <location>
        <begin position="1"/>
        <end position="14"/>
    </location>
</feature>
<keyword evidence="4" id="KW-1185">Reference proteome</keyword>
<feature type="transmembrane region" description="Helical" evidence="2">
    <location>
        <begin position="161"/>
        <end position="179"/>
    </location>
</feature>
<evidence type="ECO:0000256" key="2">
    <source>
        <dbReference type="SAM" id="Phobius"/>
    </source>
</evidence>
<evidence type="ECO:0000313" key="3">
    <source>
        <dbReference type="EMBL" id="EJK68958.1"/>
    </source>
</evidence>
<protein>
    <submittedName>
        <fullName evidence="3">Uncharacterized protein</fullName>
    </submittedName>
</protein>
<keyword evidence="2" id="KW-0472">Membrane</keyword>
<feature type="transmembrane region" description="Helical" evidence="2">
    <location>
        <begin position="226"/>
        <end position="250"/>
    </location>
</feature>
<organism evidence="3 4">
    <name type="scientific">Thalassiosira oceanica</name>
    <name type="common">Marine diatom</name>
    <dbReference type="NCBI Taxonomy" id="159749"/>
    <lineage>
        <taxon>Eukaryota</taxon>
        <taxon>Sar</taxon>
        <taxon>Stramenopiles</taxon>
        <taxon>Ochrophyta</taxon>
        <taxon>Bacillariophyta</taxon>
        <taxon>Coscinodiscophyceae</taxon>
        <taxon>Thalassiosirophycidae</taxon>
        <taxon>Thalassiosirales</taxon>
        <taxon>Thalassiosiraceae</taxon>
        <taxon>Thalassiosira</taxon>
    </lineage>
</organism>
<dbReference type="OrthoDB" id="410714at2759"/>
<evidence type="ECO:0000256" key="1">
    <source>
        <dbReference type="SAM" id="MobiDB-lite"/>
    </source>
</evidence>
<gene>
    <name evidence="3" type="ORF">THAOC_09826</name>
</gene>
<reference evidence="3 4" key="1">
    <citation type="journal article" date="2012" name="Genome Biol.">
        <title>Genome and low-iron response of an oceanic diatom adapted to chronic iron limitation.</title>
        <authorList>
            <person name="Lommer M."/>
            <person name="Specht M."/>
            <person name="Roy A.S."/>
            <person name="Kraemer L."/>
            <person name="Andreson R."/>
            <person name="Gutowska M.A."/>
            <person name="Wolf J."/>
            <person name="Bergner S.V."/>
            <person name="Schilhabel M.B."/>
            <person name="Klostermeier U.C."/>
            <person name="Beiko R.G."/>
            <person name="Rosenstiel P."/>
            <person name="Hippler M."/>
            <person name="Laroche J."/>
        </authorList>
    </citation>
    <scope>NUCLEOTIDE SEQUENCE [LARGE SCALE GENOMIC DNA]</scope>
    <source>
        <strain evidence="3 4">CCMP1005</strain>
    </source>
</reference>
<name>K0SRM8_THAOC</name>
<dbReference type="EMBL" id="AGNL01010656">
    <property type="protein sequence ID" value="EJK68958.1"/>
    <property type="molecule type" value="Genomic_DNA"/>
</dbReference>
<comment type="caution">
    <text evidence="3">The sequence shown here is derived from an EMBL/GenBank/DDBJ whole genome shotgun (WGS) entry which is preliminary data.</text>
</comment>
<keyword evidence="2" id="KW-1133">Transmembrane helix</keyword>
<feature type="region of interest" description="Disordered" evidence="1">
    <location>
        <begin position="1"/>
        <end position="21"/>
    </location>
</feature>
<accession>K0SRM8</accession>
<proteinExistence type="predicted"/>
<evidence type="ECO:0000313" key="4">
    <source>
        <dbReference type="Proteomes" id="UP000266841"/>
    </source>
</evidence>
<sequence>MHVIENPEKRRDEWESNNSSTRDLGVDILDRHDIEAGTPRLHCGKGSKARRPRNIDGRNTTLTNNGVNLNMASAMHVRATDVLAIFLCATYLAGCTGFAPVRTTHHSCVATNARRFTELSIHPESMSSFLLSGEISNTLEHGTQVGRESIQAEQLDSTTTIIVFIIGIIPFLWATVEFWRRIAVGASFGTGSDSVVIPRPSDDLVTIGEDGNPLSSRGRQTLDRGALTVAYVLFAIAAGSVGIAIASVVMTPPMP</sequence>